<evidence type="ECO:0000313" key="4">
    <source>
        <dbReference type="Proteomes" id="UP000034753"/>
    </source>
</evidence>
<reference evidence="3 4" key="1">
    <citation type="journal article" date="2015" name="Nature">
        <title>rRNA introns, odd ribosomes, and small enigmatic genomes across a large radiation of phyla.</title>
        <authorList>
            <person name="Brown C.T."/>
            <person name="Hug L.A."/>
            <person name="Thomas B.C."/>
            <person name="Sharon I."/>
            <person name="Castelle C.J."/>
            <person name="Singh A."/>
            <person name="Wilkins M.J."/>
            <person name="Williams K.H."/>
            <person name="Banfield J.F."/>
        </authorList>
    </citation>
    <scope>NUCLEOTIDE SEQUENCE [LARGE SCALE GENOMIC DNA]</scope>
</reference>
<dbReference type="Proteomes" id="UP000034753">
    <property type="component" value="Unassembled WGS sequence"/>
</dbReference>
<dbReference type="Pfam" id="PF02498">
    <property type="entry name" value="Bro-N"/>
    <property type="match status" value="1"/>
</dbReference>
<dbReference type="AlphaFoldDB" id="A0A0G0YWZ8"/>
<proteinExistence type="predicted"/>
<comment type="caution">
    <text evidence="3">The sequence shown here is derived from an EMBL/GenBank/DDBJ whole genome shotgun (WGS) entry which is preliminary data.</text>
</comment>
<name>A0A0G0YWZ8_9BACT</name>
<dbReference type="InterPro" id="IPR003497">
    <property type="entry name" value="BRO_N_domain"/>
</dbReference>
<evidence type="ECO:0000256" key="1">
    <source>
        <dbReference type="SAM" id="MobiDB-lite"/>
    </source>
</evidence>
<feature type="region of interest" description="Disordered" evidence="1">
    <location>
        <begin position="230"/>
        <end position="250"/>
    </location>
</feature>
<evidence type="ECO:0000313" key="3">
    <source>
        <dbReference type="EMBL" id="KKS14201.1"/>
    </source>
</evidence>
<gene>
    <name evidence="3" type="ORF">UU67_C0005G0006</name>
</gene>
<dbReference type="SMART" id="SM01040">
    <property type="entry name" value="Bro-N"/>
    <property type="match status" value="1"/>
</dbReference>
<organism evidence="3 4">
    <name type="scientific">Candidatus Daviesbacteria bacterium GW2011_GWB1_41_5</name>
    <dbReference type="NCBI Taxonomy" id="1618429"/>
    <lineage>
        <taxon>Bacteria</taxon>
        <taxon>Candidatus Daviesiibacteriota</taxon>
    </lineage>
</organism>
<dbReference type="PATRIC" id="fig|1618429.3.peg.162"/>
<protein>
    <submittedName>
        <fullName evidence="3">Prophage antirepressor</fullName>
    </submittedName>
</protein>
<feature type="domain" description="Bro-N" evidence="2">
    <location>
        <begin position="13"/>
        <end position="127"/>
    </location>
</feature>
<dbReference type="PROSITE" id="PS51750">
    <property type="entry name" value="BRO_N"/>
    <property type="match status" value="1"/>
</dbReference>
<feature type="compositionally biased region" description="Basic and acidic residues" evidence="1">
    <location>
        <begin position="230"/>
        <end position="247"/>
    </location>
</feature>
<evidence type="ECO:0000259" key="2">
    <source>
        <dbReference type="PROSITE" id="PS51750"/>
    </source>
</evidence>
<dbReference type="EMBL" id="LCBN01000005">
    <property type="protein sequence ID" value="KKS14201.1"/>
    <property type="molecule type" value="Genomic_DNA"/>
</dbReference>
<accession>A0A0G0YWZ8</accession>
<sequence>MVYVKYMTDTFSETRIAIFKGKNIRKKIHNNEWWLSVVDVIEALTDSVNPNDYWYKMKIRVKSEDGVELSTICRQLKLKAPDGKLRETDCANTEGIFRIVQSVPSPKAEPFKRWLARVGYERIQEIEDPELATKRTRMLYKAKGYPDSWIEKRMRGIAIREELTDEWKDRGAKIQKDYEILTAEISKATFGIIPSQYKKLKGLKRENLRDHMDDFELILTMLGERTTTEIHRDENSKGMPKLKKDAKSGGNVARGARKLLEKQLKRSIVTGKNYLPMKKLIK</sequence>